<dbReference type="PROSITE" id="PS50125">
    <property type="entry name" value="GUANYLATE_CYCLASE_2"/>
    <property type="match status" value="1"/>
</dbReference>
<dbReference type="InterPro" id="IPR055414">
    <property type="entry name" value="LRR_R13L4/SHOC2-like"/>
</dbReference>
<evidence type="ECO:0000256" key="5">
    <source>
        <dbReference type="ARBA" id="ARBA00022614"/>
    </source>
</evidence>
<dbReference type="eggNOG" id="KOG0618">
    <property type="taxonomic scope" value="Eukaryota"/>
</dbReference>
<dbReference type="Proteomes" id="UP000005242">
    <property type="component" value="Unassembled WGS sequence"/>
</dbReference>
<dbReference type="SUPFAM" id="SSF81606">
    <property type="entry name" value="PP2C-like"/>
    <property type="match status" value="1"/>
</dbReference>
<feature type="compositionally biased region" description="Polar residues" evidence="13">
    <location>
        <begin position="1045"/>
        <end position="1061"/>
    </location>
</feature>
<dbReference type="Pfam" id="PF23598">
    <property type="entry name" value="LRR_14"/>
    <property type="match status" value="1"/>
</dbReference>
<feature type="region of interest" description="Disordered" evidence="13">
    <location>
        <begin position="1019"/>
        <end position="1064"/>
    </location>
</feature>
<dbReference type="CDD" id="cd00143">
    <property type="entry name" value="PP2Cc"/>
    <property type="match status" value="1"/>
</dbReference>
<evidence type="ECO:0000256" key="3">
    <source>
        <dbReference type="ARBA" id="ARBA00012201"/>
    </source>
</evidence>
<comment type="similarity">
    <text evidence="2">Belongs to the adenylyl cyclase class-3 family.</text>
</comment>
<dbReference type="PROSITE" id="PS51746">
    <property type="entry name" value="PPM_2"/>
    <property type="match status" value="1"/>
</dbReference>
<evidence type="ECO:0000259" key="14">
    <source>
        <dbReference type="PROSITE" id="PS50125"/>
    </source>
</evidence>
<protein>
    <recommendedName>
        <fullName evidence="4">Adenylate cyclase</fullName>
        <ecNumber evidence="3">4.6.1.1</ecNumber>
    </recommendedName>
    <alternativeName>
        <fullName evidence="11">ATP pyrophosphate-lyase</fullName>
    </alternativeName>
    <alternativeName>
        <fullName evidence="12">Adenylyl cyclase</fullName>
    </alternativeName>
</protein>
<feature type="domain" description="PPM-type phosphatase" evidence="16">
    <location>
        <begin position="1270"/>
        <end position="1584"/>
    </location>
</feature>
<feature type="compositionally biased region" description="Acidic residues" evidence="13">
    <location>
        <begin position="347"/>
        <end position="365"/>
    </location>
</feature>
<dbReference type="InterPro" id="IPR036457">
    <property type="entry name" value="PPM-type-like_dom_sf"/>
</dbReference>
<dbReference type="SMART" id="SM00364">
    <property type="entry name" value="LRR_BAC"/>
    <property type="match status" value="11"/>
</dbReference>
<dbReference type="InterPro" id="IPR003591">
    <property type="entry name" value="Leu-rich_rpt_typical-subtyp"/>
</dbReference>
<comment type="catalytic activity">
    <reaction evidence="1">
        <text>ATP = 3',5'-cyclic AMP + diphosphate</text>
        <dbReference type="Rhea" id="RHEA:15389"/>
        <dbReference type="ChEBI" id="CHEBI:30616"/>
        <dbReference type="ChEBI" id="CHEBI:33019"/>
        <dbReference type="ChEBI" id="CHEBI:58165"/>
        <dbReference type="EC" id="4.6.1.1"/>
    </reaction>
</comment>
<evidence type="ECO:0000256" key="11">
    <source>
        <dbReference type="ARBA" id="ARBA00032597"/>
    </source>
</evidence>
<evidence type="ECO:0000256" key="13">
    <source>
        <dbReference type="SAM" id="MobiDB-lite"/>
    </source>
</evidence>
<feature type="compositionally biased region" description="Polar residues" evidence="13">
    <location>
        <begin position="497"/>
        <end position="508"/>
    </location>
</feature>
<evidence type="ECO:0000256" key="10">
    <source>
        <dbReference type="ARBA" id="ARBA00023239"/>
    </source>
</evidence>
<dbReference type="SMART" id="SM00369">
    <property type="entry name" value="LRR_TYP"/>
    <property type="match status" value="11"/>
</dbReference>
<keyword evidence="7" id="KW-0677">Repeat</keyword>
<proteinExistence type="inferred from homology"/>
<feature type="compositionally biased region" description="Low complexity" evidence="13">
    <location>
        <begin position="154"/>
        <end position="179"/>
    </location>
</feature>
<feature type="domain" description="Ras-associating" evidence="15">
    <location>
        <begin position="514"/>
        <end position="603"/>
    </location>
</feature>
<feature type="compositionally biased region" description="Polar residues" evidence="13">
    <location>
        <begin position="441"/>
        <end position="466"/>
    </location>
</feature>
<dbReference type="RefSeq" id="XP_006956741.1">
    <property type="nucleotide sequence ID" value="XM_006956679.1"/>
</dbReference>
<dbReference type="GO" id="GO:0000287">
    <property type="term" value="F:magnesium ion binding"/>
    <property type="evidence" value="ECO:0007669"/>
    <property type="project" value="InterPro"/>
</dbReference>
<dbReference type="SMART" id="SM00314">
    <property type="entry name" value="RA"/>
    <property type="match status" value="1"/>
</dbReference>
<keyword evidence="10" id="KW-0456">Lyase</keyword>
<evidence type="ECO:0000259" key="16">
    <source>
        <dbReference type="PROSITE" id="PS51746"/>
    </source>
</evidence>
<dbReference type="STRING" id="671144.I4YHB8"/>
<feature type="compositionally biased region" description="Low complexity" evidence="13">
    <location>
        <begin position="97"/>
        <end position="111"/>
    </location>
</feature>
<feature type="domain" description="Guanylate cyclase" evidence="14">
    <location>
        <begin position="1642"/>
        <end position="1778"/>
    </location>
</feature>
<dbReference type="InterPro" id="IPR000159">
    <property type="entry name" value="RA_dom"/>
</dbReference>
<keyword evidence="6" id="KW-0479">Metal-binding</keyword>
<evidence type="ECO:0000256" key="8">
    <source>
        <dbReference type="ARBA" id="ARBA00022842"/>
    </source>
</evidence>
<dbReference type="Gene3D" id="3.60.40.10">
    <property type="entry name" value="PPM-type phosphatase domain"/>
    <property type="match status" value="1"/>
</dbReference>
<dbReference type="Pfam" id="PF23010">
    <property type="entry name" value="RA_3"/>
    <property type="match status" value="1"/>
</dbReference>
<keyword evidence="5" id="KW-0433">Leucine-rich repeat</keyword>
<dbReference type="InterPro" id="IPR032675">
    <property type="entry name" value="LRR_dom_sf"/>
</dbReference>
<dbReference type="InterPro" id="IPR013716">
    <property type="entry name" value="Adenylate_cyclase_G-a-bd"/>
</dbReference>
<dbReference type="Pfam" id="PF08509">
    <property type="entry name" value="Ad_cyc_g-alpha"/>
    <property type="match status" value="1"/>
</dbReference>
<feature type="region of interest" description="Disordered" evidence="13">
    <location>
        <begin position="1"/>
        <end position="370"/>
    </location>
</feature>
<dbReference type="FunFam" id="3.80.10.10:FF:000220">
    <property type="entry name" value="Adenylate cyclase AcyA"/>
    <property type="match status" value="1"/>
</dbReference>
<organism evidence="17 18">
    <name type="scientific">Wallemia mellicola (strain ATCC MYA-4683 / CBS 633.66)</name>
    <name type="common">Wallemia sebi (CBS 633.66)</name>
    <dbReference type="NCBI Taxonomy" id="671144"/>
    <lineage>
        <taxon>Eukaryota</taxon>
        <taxon>Fungi</taxon>
        <taxon>Dikarya</taxon>
        <taxon>Basidiomycota</taxon>
        <taxon>Wallemiomycotina</taxon>
        <taxon>Wallemiomycetes</taxon>
        <taxon>Wallemiales</taxon>
        <taxon>Wallemiaceae</taxon>
        <taxon>Wallemia</taxon>
    </lineage>
</organism>
<dbReference type="EC" id="4.6.1.1" evidence="3"/>
<dbReference type="InterPro" id="IPR025875">
    <property type="entry name" value="Leu-rich_rpt_4"/>
</dbReference>
<dbReference type="PROSITE" id="PS50200">
    <property type="entry name" value="RA"/>
    <property type="match status" value="1"/>
</dbReference>
<dbReference type="GO" id="GO:0035556">
    <property type="term" value="P:intracellular signal transduction"/>
    <property type="evidence" value="ECO:0007669"/>
    <property type="project" value="InterPro"/>
</dbReference>
<evidence type="ECO:0000256" key="7">
    <source>
        <dbReference type="ARBA" id="ARBA00022737"/>
    </source>
</evidence>
<feature type="compositionally biased region" description="Basic and acidic residues" evidence="13">
    <location>
        <begin position="21"/>
        <end position="35"/>
    </location>
</feature>
<dbReference type="SMART" id="SM00332">
    <property type="entry name" value="PP2Cc"/>
    <property type="match status" value="1"/>
</dbReference>
<evidence type="ECO:0000256" key="1">
    <source>
        <dbReference type="ARBA" id="ARBA00001593"/>
    </source>
</evidence>
<keyword evidence="18" id="KW-1185">Reference proteome</keyword>
<evidence type="ECO:0000256" key="2">
    <source>
        <dbReference type="ARBA" id="ARBA00005381"/>
    </source>
</evidence>
<feature type="compositionally biased region" description="Low complexity" evidence="13">
    <location>
        <begin position="231"/>
        <end position="241"/>
    </location>
</feature>
<dbReference type="CDD" id="cd07302">
    <property type="entry name" value="CHD"/>
    <property type="match status" value="1"/>
</dbReference>
<dbReference type="Pfam" id="PF00481">
    <property type="entry name" value="PP2C"/>
    <property type="match status" value="1"/>
</dbReference>
<dbReference type="GeneID" id="18472288"/>
<dbReference type="InterPro" id="IPR001054">
    <property type="entry name" value="A/G_cyclase"/>
</dbReference>
<dbReference type="GO" id="GO:0005737">
    <property type="term" value="C:cytoplasm"/>
    <property type="evidence" value="ECO:0007669"/>
    <property type="project" value="TreeGrafter"/>
</dbReference>
<dbReference type="InterPro" id="IPR001611">
    <property type="entry name" value="Leu-rich_rpt"/>
</dbReference>
<keyword evidence="9" id="KW-0115">cAMP biosynthesis</keyword>
<dbReference type="EMBL" id="JH668225">
    <property type="protein sequence ID" value="EIM23360.1"/>
    <property type="molecule type" value="Genomic_DNA"/>
</dbReference>
<dbReference type="Pfam" id="PF13855">
    <property type="entry name" value="LRR_8"/>
    <property type="match status" value="2"/>
</dbReference>
<sequence length="2000" mass="221019">MPPDTPPLNKVLSQNKSTPDLSERSSLDHKRASGEHKRKGWKHLLKSKPSTTSVHPNDRPDTSAGTSNESPALSRAASKADLTKESQPFATLPDGLSSSKQQRKPQSSQGKSTEKRPEVAPGDPGFVLDTDLTHMEGILAGHKDQPKRSKRHGSSSTAGNSSASSVKNTTSSGSSSRAQRNGRRSEANQPPMTIPTPAFLTGQFDLEPLPRSKRPRAQKSTYSTSPRTMEPPQLAPSLSMSPPSPVKSNTRKGSSERGDSKFPANSKWRINPPPSDYDIPKRLGGKRSGPPSPRQPDHVQLGGIKTSISQTQSPPTLATDNNVTSSGWQAPESWGIVQEPANHNEEYESETSEENEGDGYYDDDDNHQRRVSNYFDFNPKEDNWNGAFGEAATWGSPAFQRTSADQNSGVRPIKLKALEHNDPSSTEVNEYVDESRKNSDTGHYSTRSRQESNASGGQIQHLTAEQSEPAEMGEDIRKASLRRVSSAKRQGSPGMQRPSTAGSASQHGSRGPNGNYCIRIYKSDGSYLTFSSGLNTSVNELSHMIAKKLRVQPAMYQLYIREKLKERAMGSSEKPLLLQRRRLEQLGFTENDHLDELGKEDLSFICRFIYRIATVTYYEAEDIGSFGSFEYIDLQGRNLQTVPIFLYRHAHSMIYLNLSKNPLTDLPSDFIQLCTSLRELKLSMVSMKRLWPSVRLYCRSLTRLDMSCNRMPELDHIDFKCLPELHSLKVQNNRLTQLPESLAELKHLKYVNISNNKFDVFPQVVCKLKGLQDLDASFNTFQTLPEEISELKQIHRAVFVGNQLAVLPKSAAQLTSLRELDIRRNALTNISVVCDLPNLEVLLADFNHIGVLDVKIGPNANRFKAPNNPLTSFSLSTVNNNPAHITRLDLSNAKLAMISDDAFRYLPNLSHLSLDYNQFTTLPGAIGELSKLSILSCTNNLLSALPESISDLSNLRTLSLHNNNLKSIPTSIWQCKSLEVLNVSSNLLDDFPDPPFHHDSNSAPNATIAALATNAMSHQSSNPALGMRGGSTSSAISSEADRKTSASSANPQIGGSGTPQNRPALPLASKLQKLLIADNRVTDEVFDPISLLTELRVLNLSFNEIDEIPPHRLGKNSGLQELYLSGNNLRNLPSEDLERLIALRILHVNSNKIQVLPAELGKIAKLHVLDVGSNVLKYNIANWGYDWNWNWNLDLRYLNFSGNKRLEIREVKDYDRHSNAPGTLNLAEFSNLKELRVLGLMDVTLRVPSLPDESENRRVRTSFSNINNMAYGIADSIGNLENLSMSDFVVPRFRGKENECLFGFFDGKVSTSANGCHLSKYLHDSFEPQLNKELSRLGPGDDIPDALRRAFLRLNKKFFDTTLSSLVGVRRKTSNYSDVVPLSNLLNKSSSKSDSRKTSQVSANSVMAVVSTPTGTAKDAPEMGMFEVKSGAAAIVVYIVDKTMHVANAGDSLAVISRSGSPRVVSTKHEPLARPETARIRAAEGWVTPGGKVNDELDVSKSLGFYHLQPAVNARPAVHTITLTDMDEFVIVANKSLWDYISYQTAVDIARTTRDDVMTAAQKLRDFAIAYGAQGNLMVMVVSVADIFRPKHLPSSLEGNEDDYYGGLRRTGQRRRGDEAVVGDRTLARLDREVSPPVGHVTLVFTDIRNSTILWESNRGMQSAMRIHNHLLRRHLRTIGGYEVKTEGDAFMVSFQTVTSALLWCFTVQLQLLSQDWPKEILETDEGRPLLDANGNSIARGLSVRMGIHVGYPVCEADPVTQRMDYWGPVVNRASRVAAAAEGGQIMASGDVVSELQHFFSLDPNSPESETGMSNKIKSEVASLRRIGFGVSTVGERRLKGLEVPEHLSLLYPIQLRGRLQLDKNIASTTGQHEPSTSVFESTPPILHADELRRLAKLVVKIESLAGGKIQKEPTEMPEKDEDEKVESEIFAVVPANLLAPAIPDGASDGEMISILEALVSRMNNAINTMDFNRVRLALQQGRDKDEVIEQLLKITGLYT</sequence>
<dbReference type="KEGG" id="wse:WALSEDRAFT_43426"/>
<dbReference type="GO" id="GO:0006171">
    <property type="term" value="P:cAMP biosynthetic process"/>
    <property type="evidence" value="ECO:0007669"/>
    <property type="project" value="UniProtKB-KW"/>
</dbReference>
<evidence type="ECO:0000256" key="9">
    <source>
        <dbReference type="ARBA" id="ARBA00022998"/>
    </source>
</evidence>
<dbReference type="InParanoid" id="I4YHB8"/>
<dbReference type="Gene3D" id="3.30.70.1230">
    <property type="entry name" value="Nucleotide cyclase"/>
    <property type="match status" value="1"/>
</dbReference>
<dbReference type="InterPro" id="IPR050216">
    <property type="entry name" value="LRR_domain-containing"/>
</dbReference>
<dbReference type="PANTHER" id="PTHR48051:SF1">
    <property type="entry name" value="RAS SUPPRESSOR PROTEIN 1"/>
    <property type="match status" value="1"/>
</dbReference>
<dbReference type="OrthoDB" id="2021138at2759"/>
<feature type="compositionally biased region" description="Basic residues" evidence="13">
    <location>
        <begin position="36"/>
        <end position="46"/>
    </location>
</feature>
<dbReference type="PROSITE" id="PS51450">
    <property type="entry name" value="LRR"/>
    <property type="match status" value="4"/>
</dbReference>
<gene>
    <name evidence="17" type="ORF">WALSEDRAFT_43426</name>
</gene>
<dbReference type="InterPro" id="IPR055071">
    <property type="entry name" value="RA_PHLPP-like"/>
</dbReference>
<dbReference type="CDD" id="cd17214">
    <property type="entry name" value="RA_CYR1_like"/>
    <property type="match status" value="1"/>
</dbReference>
<feature type="compositionally biased region" description="Polar residues" evidence="13">
    <location>
        <begin position="306"/>
        <end position="328"/>
    </location>
</feature>
<dbReference type="OMA" id="QQVGYEE"/>
<dbReference type="PANTHER" id="PTHR48051">
    <property type="match status" value="1"/>
</dbReference>
<name>I4YHB8_WALMC</name>
<accession>I4YHB8</accession>
<keyword evidence="8" id="KW-0460">Magnesium</keyword>
<evidence type="ECO:0000259" key="15">
    <source>
        <dbReference type="PROSITE" id="PS50200"/>
    </source>
</evidence>
<dbReference type="InterPro" id="IPR029787">
    <property type="entry name" value="Nucleotide_cyclase"/>
</dbReference>
<dbReference type="HOGENOM" id="CLU_000430_1_0_1"/>
<dbReference type="SMART" id="SM00044">
    <property type="entry name" value="CYCc"/>
    <property type="match status" value="1"/>
</dbReference>
<dbReference type="SUPFAM" id="SSF52058">
    <property type="entry name" value="L domain-like"/>
    <property type="match status" value="3"/>
</dbReference>
<evidence type="ECO:0000256" key="4">
    <source>
        <dbReference type="ARBA" id="ARBA00021420"/>
    </source>
</evidence>
<dbReference type="FunCoup" id="I4YHB8">
    <property type="interactions" value="90"/>
</dbReference>
<feature type="compositionally biased region" description="Polar residues" evidence="13">
    <location>
        <begin position="218"/>
        <end position="227"/>
    </location>
</feature>
<evidence type="ECO:0000256" key="12">
    <source>
        <dbReference type="ARBA" id="ARBA00032637"/>
    </source>
</evidence>
<dbReference type="InterPro" id="IPR001932">
    <property type="entry name" value="PPM-type_phosphatase-like_dom"/>
</dbReference>
<dbReference type="Gene3D" id="3.80.10.10">
    <property type="entry name" value="Ribonuclease Inhibitor"/>
    <property type="match status" value="3"/>
</dbReference>
<dbReference type="SUPFAM" id="SSF55073">
    <property type="entry name" value="Nucleotide cyclase"/>
    <property type="match status" value="1"/>
</dbReference>
<evidence type="ECO:0000313" key="18">
    <source>
        <dbReference type="Proteomes" id="UP000005242"/>
    </source>
</evidence>
<evidence type="ECO:0000313" key="17">
    <source>
        <dbReference type="EMBL" id="EIM23360.1"/>
    </source>
</evidence>
<dbReference type="Pfam" id="PF12799">
    <property type="entry name" value="LRR_4"/>
    <property type="match status" value="1"/>
</dbReference>
<evidence type="ECO:0000256" key="6">
    <source>
        <dbReference type="ARBA" id="ARBA00022723"/>
    </source>
</evidence>
<reference evidence="17 18" key="1">
    <citation type="journal article" date="2012" name="Fungal Genet. Biol.">
        <title>The genome of the xerotolerant mold Wallemia sebi reveals adaptations to osmotic stress and suggests cryptic sexual reproduction.</title>
        <authorList>
            <person name="Padamsee M."/>
            <person name="Kumar T.K.A."/>
            <person name="Riley R."/>
            <person name="Binder M."/>
            <person name="Boyd A."/>
            <person name="Calvo A.M."/>
            <person name="Furukawa K."/>
            <person name="Hesse C."/>
            <person name="Hohmann S."/>
            <person name="James T.Y."/>
            <person name="LaButti K."/>
            <person name="Lapidus A."/>
            <person name="Lindquist E."/>
            <person name="Lucas S."/>
            <person name="Miller K."/>
            <person name="Shantappa S."/>
            <person name="Grigoriev I.V."/>
            <person name="Hibbett D.S."/>
            <person name="McLaughlin D.J."/>
            <person name="Spatafora J.W."/>
            <person name="Aime M.C."/>
        </authorList>
    </citation>
    <scope>NUCLEOTIDE SEQUENCE [LARGE SCALE GENOMIC DNA]</scope>
    <source>
        <strain evidence="18">ATCC MYA-4683 / CBS 633.66</strain>
    </source>
</reference>
<dbReference type="GO" id="GO:0004016">
    <property type="term" value="F:adenylate cyclase activity"/>
    <property type="evidence" value="ECO:0007669"/>
    <property type="project" value="UniProtKB-EC"/>
</dbReference>
<dbReference type="Pfam" id="PF00211">
    <property type="entry name" value="Guanylate_cyc"/>
    <property type="match status" value="1"/>
</dbReference>
<feature type="compositionally biased region" description="Polar residues" evidence="13">
    <location>
        <begin position="11"/>
        <end position="20"/>
    </location>
</feature>
<feature type="region of interest" description="Disordered" evidence="13">
    <location>
        <begin position="415"/>
        <end position="513"/>
    </location>
</feature>